<reference evidence="23 24" key="1">
    <citation type="submission" date="2018-03" db="EMBL/GenBank/DDBJ databases">
        <title>Genomic Encyclopedia of Archaeal and Bacterial Type Strains, Phase II (KMG-II): from individual species to whole genera.</title>
        <authorList>
            <person name="Goeker M."/>
        </authorList>
    </citation>
    <scope>NUCLEOTIDE SEQUENCE [LARGE SCALE GENOMIC DNA]</scope>
    <source>
        <strain evidence="23 24">DSM 45601</strain>
    </source>
</reference>
<dbReference type="HAMAP" id="MF_01395">
    <property type="entry name" value="AcetylCoA_CT_beta"/>
    <property type="match status" value="1"/>
</dbReference>
<dbReference type="InterPro" id="IPR011762">
    <property type="entry name" value="COA_CT_N"/>
</dbReference>
<dbReference type="PROSITE" id="PS50989">
    <property type="entry name" value="COA_CT_CTER"/>
    <property type="match status" value="1"/>
</dbReference>
<keyword evidence="7 19" id="KW-0444">Lipid biosynthesis</keyword>
<dbReference type="HAMAP" id="MF_00823">
    <property type="entry name" value="AcetylCoA_CT_alpha"/>
    <property type="match status" value="1"/>
</dbReference>
<dbReference type="NCBIfam" id="TIGR00515">
    <property type="entry name" value="accD"/>
    <property type="match status" value="1"/>
</dbReference>
<dbReference type="InterPro" id="IPR000438">
    <property type="entry name" value="Acetyl_CoA_COase_Trfase_b_su"/>
</dbReference>
<dbReference type="PANTHER" id="PTHR42853">
    <property type="entry name" value="ACETYL-COENZYME A CARBOXYLASE CARBOXYL TRANSFERASE SUBUNIT ALPHA"/>
    <property type="match status" value="1"/>
</dbReference>
<dbReference type="AlphaFoldDB" id="A0A2T0QAZ4"/>
<evidence type="ECO:0000313" key="24">
    <source>
        <dbReference type="Proteomes" id="UP000237846"/>
    </source>
</evidence>
<feature type="zinc finger region" description="C4-type" evidence="20">
    <location>
        <begin position="17"/>
        <end position="39"/>
    </location>
</feature>
<dbReference type="PROSITE" id="PS50980">
    <property type="entry name" value="COA_CT_NTER"/>
    <property type="match status" value="1"/>
</dbReference>
<comment type="cofactor">
    <cofactor evidence="20">
        <name>Zn(2+)</name>
        <dbReference type="ChEBI" id="CHEBI:29105"/>
    </cofactor>
    <text evidence="20">Binds 1 zinc ion per subunit.</text>
</comment>
<dbReference type="InterPro" id="IPR001095">
    <property type="entry name" value="Acetyl_CoA_COase_a_su"/>
</dbReference>
<dbReference type="GO" id="GO:0016743">
    <property type="term" value="F:carboxyl- or carbamoyltransferase activity"/>
    <property type="evidence" value="ECO:0007669"/>
    <property type="project" value="UniProtKB-UniRule"/>
</dbReference>
<comment type="function">
    <text evidence="19">Component of the acetyl coenzyme A carboxylase (ACC) complex. First, biotin carboxylase catalyzes the carboxylation of biotin on its carrier protein (BCCP) and then the CO(2) group is transferred by the carboxyltransferase to acetyl-CoA to form malonyl-CoA.</text>
</comment>
<evidence type="ECO:0000256" key="16">
    <source>
        <dbReference type="ARBA" id="ARBA00023160"/>
    </source>
</evidence>
<keyword evidence="24" id="KW-1185">Reference proteome</keyword>
<dbReference type="NCBIfam" id="NF041504">
    <property type="entry name" value="AccA_sub"/>
    <property type="match status" value="1"/>
</dbReference>
<dbReference type="SUPFAM" id="SSF52096">
    <property type="entry name" value="ClpP/crotonase"/>
    <property type="match status" value="2"/>
</dbReference>
<keyword evidence="13 20" id="KW-0862">Zinc</keyword>
<keyword evidence="12 19" id="KW-0276">Fatty acid metabolism</keyword>
<evidence type="ECO:0000256" key="2">
    <source>
        <dbReference type="ARBA" id="ARBA00004956"/>
    </source>
</evidence>
<evidence type="ECO:0000313" key="23">
    <source>
        <dbReference type="EMBL" id="PRY01013.1"/>
    </source>
</evidence>
<dbReference type="EC" id="2.1.3.15" evidence="19"/>
<dbReference type="OrthoDB" id="9772975at2"/>
<evidence type="ECO:0000256" key="8">
    <source>
        <dbReference type="ARBA" id="ARBA00022679"/>
    </source>
</evidence>
<feature type="domain" description="CoA carboxyltransferase C-terminal" evidence="22">
    <location>
        <begin position="288"/>
        <end position="537"/>
    </location>
</feature>
<dbReference type="Pfam" id="PF17848">
    <property type="entry name" value="Zn_ribbon_ACC"/>
    <property type="match status" value="1"/>
</dbReference>
<dbReference type="UniPathway" id="UPA00655">
    <property type="reaction ID" value="UER00711"/>
</dbReference>
<dbReference type="InterPro" id="IPR034733">
    <property type="entry name" value="AcCoA_carboxyl_beta"/>
</dbReference>
<comment type="similarity">
    <text evidence="3">In the C-terminal section; belongs to the AccA family.</text>
</comment>
<dbReference type="InterPro" id="IPR011763">
    <property type="entry name" value="COA_CT_C"/>
</dbReference>
<keyword evidence="14 19" id="KW-0067">ATP-binding</keyword>
<evidence type="ECO:0000256" key="18">
    <source>
        <dbReference type="ARBA" id="ARBA00049152"/>
    </source>
</evidence>
<keyword evidence="9 20" id="KW-0479">Metal-binding</keyword>
<dbReference type="Proteomes" id="UP000237846">
    <property type="component" value="Unassembled WGS sequence"/>
</dbReference>
<dbReference type="GO" id="GO:0008270">
    <property type="term" value="F:zinc ion binding"/>
    <property type="evidence" value="ECO:0007669"/>
    <property type="project" value="UniProtKB-UniRule"/>
</dbReference>
<protein>
    <recommendedName>
        <fullName evidence="19 20">Multifunctional fusion protein</fullName>
    </recommendedName>
    <domain>
        <recommendedName>
            <fullName evidence="19">Acetyl-coenzyme A carboxylase carboxyl transferase subunit alpha</fullName>
            <shortName evidence="19">ACCase subunit alpha</shortName>
            <shortName evidence="19">Acetyl-CoA carboxylase carboxyltransferase subunit alpha</shortName>
            <ecNumber evidence="19">2.1.3.15</ecNumber>
        </recommendedName>
    </domain>
    <domain>
        <recommendedName>
            <fullName evidence="20">Acetyl-coenzyme A carboxylase carboxyl transferase subunit beta</fullName>
            <shortName evidence="20">ACCase subunit beta</shortName>
            <shortName evidence="20">Acetyl-CoA carboxylase carboxyltransferase subunit beta</shortName>
        </recommendedName>
    </domain>
</protein>
<keyword evidence="8 19" id="KW-0808">Transferase</keyword>
<evidence type="ECO:0000256" key="15">
    <source>
        <dbReference type="ARBA" id="ARBA00023098"/>
    </source>
</evidence>
<evidence type="ECO:0000256" key="5">
    <source>
        <dbReference type="ARBA" id="ARBA00011664"/>
    </source>
</evidence>
<sequence>MTQTVEERRTVQGWVRCEGCGRVVYGKRFARDLRVCAECGWHQRLTAEQRLELLADGGRYEPLQLAVNSPDPLGFVDSVPYPARLAKARRSTELDEAVVCARITVDGAPVIAAVMDFRFLGGSLGSAVGELLTLAMETALEESTPLLMVTASGGARMQEGALSLMQMAKTSAALGQLDEAGIMTISLITDPTFGGVAASFATLGDVIVAEPGARLGFAGRRVIEQTIRQVLPDEFQTAEFLLERGIVDMIVPRARLRAELGRLLRVGHGGRRSGTAGGAEPAAADTASLVRDAAALGEADPWEQVRTARDISRPTVLDYLSMAFTDFQELHGDRMGADCAAIVGGTAMLADRPVVVIGQQKGHSPGELMGRNYGMATPAGYRKAARLMRLADKLGLPVITLVDTPGAYPGADAEEQGQAVAIAENLRLMAGLRVPVVSVVIGEGGSGGALGIAVANRVLMFSHAVYSVISPEGCAAIIWKDPAAAPTAARALGLDSQSLLRLGVVDGVIPEPDGGTGADPLAAADRLRAALNSSLAELGRLSGPQLAADRRARFRQFGSSVTVEAELRTISRHA</sequence>
<gene>
    <name evidence="19" type="primary">accA</name>
    <name evidence="20" type="synonym">accD</name>
    <name evidence="23" type="ORF">CLV72_102649</name>
</gene>
<comment type="function">
    <text evidence="17 20">Component of the acetyl coenzyme A carboxylase (ACC) complex. Biotin carboxylase (BC) catalyzes the carboxylation of biotin on its carrier protein (BCCP) and then the CO(2) group is transferred by the transcarboxylase to acetyl-CoA to form malonyl-CoA.</text>
</comment>
<dbReference type="InterPro" id="IPR029045">
    <property type="entry name" value="ClpP/crotonase-like_dom_sf"/>
</dbReference>
<proteinExistence type="inferred from homology"/>
<dbReference type="PRINTS" id="PR01070">
    <property type="entry name" value="ACCCTRFRASEB"/>
</dbReference>
<feature type="binding site" evidence="20">
    <location>
        <position position="17"/>
    </location>
    <ligand>
        <name>Zn(2+)</name>
        <dbReference type="ChEBI" id="CHEBI:29105"/>
    </ligand>
</feature>
<dbReference type="NCBIfam" id="NF004344">
    <property type="entry name" value="PRK05724.1"/>
    <property type="match status" value="1"/>
</dbReference>
<comment type="catalytic activity">
    <reaction evidence="18 19">
        <text>N(6)-carboxybiotinyl-L-lysyl-[protein] + acetyl-CoA = N(6)-biotinyl-L-lysyl-[protein] + malonyl-CoA</text>
        <dbReference type="Rhea" id="RHEA:54728"/>
        <dbReference type="Rhea" id="RHEA-COMP:10505"/>
        <dbReference type="Rhea" id="RHEA-COMP:10506"/>
        <dbReference type="ChEBI" id="CHEBI:57288"/>
        <dbReference type="ChEBI" id="CHEBI:57384"/>
        <dbReference type="ChEBI" id="CHEBI:83144"/>
        <dbReference type="ChEBI" id="CHEBI:83145"/>
        <dbReference type="EC" id="2.1.3.15"/>
    </reaction>
</comment>
<dbReference type="Pfam" id="PF01039">
    <property type="entry name" value="Carboxyl_trans"/>
    <property type="match status" value="1"/>
</dbReference>
<comment type="similarity">
    <text evidence="19">Belongs to the AccA family.</text>
</comment>
<dbReference type="Gene3D" id="3.90.226.10">
    <property type="entry name" value="2-enoyl-CoA Hydratase, Chain A, domain 1"/>
    <property type="match status" value="2"/>
</dbReference>
<organism evidence="23 24">
    <name type="scientific">Allonocardiopsis opalescens</name>
    <dbReference type="NCBI Taxonomy" id="1144618"/>
    <lineage>
        <taxon>Bacteria</taxon>
        <taxon>Bacillati</taxon>
        <taxon>Actinomycetota</taxon>
        <taxon>Actinomycetes</taxon>
        <taxon>Streptosporangiales</taxon>
        <taxon>Allonocardiopsis</taxon>
    </lineage>
</organism>
<feature type="domain" description="CoA carboxyltransferase N-terminal" evidence="21">
    <location>
        <begin position="13"/>
        <end position="282"/>
    </location>
</feature>
<dbReference type="Pfam" id="PF03255">
    <property type="entry name" value="ACCA"/>
    <property type="match status" value="1"/>
</dbReference>
<dbReference type="EMBL" id="PVZC01000002">
    <property type="protein sequence ID" value="PRY01013.1"/>
    <property type="molecule type" value="Genomic_DNA"/>
</dbReference>
<keyword evidence="11 20" id="KW-0863">Zinc-finger</keyword>
<evidence type="ECO:0000256" key="4">
    <source>
        <dbReference type="ARBA" id="ARBA00010284"/>
    </source>
</evidence>
<dbReference type="RefSeq" id="WP_106243417.1">
    <property type="nucleotide sequence ID" value="NZ_PVZC01000002.1"/>
</dbReference>
<keyword evidence="16 19" id="KW-0275">Fatty acid biosynthesis</keyword>
<feature type="binding site" evidence="20">
    <location>
        <position position="36"/>
    </location>
    <ligand>
        <name>Zn(2+)</name>
        <dbReference type="ChEBI" id="CHEBI:29105"/>
    </ligand>
</feature>
<dbReference type="NCBIfam" id="TIGR00513">
    <property type="entry name" value="accA"/>
    <property type="match status" value="1"/>
</dbReference>
<evidence type="ECO:0000256" key="7">
    <source>
        <dbReference type="ARBA" id="ARBA00022516"/>
    </source>
</evidence>
<evidence type="ECO:0000256" key="6">
    <source>
        <dbReference type="ARBA" id="ARBA00022490"/>
    </source>
</evidence>
<evidence type="ECO:0000256" key="3">
    <source>
        <dbReference type="ARBA" id="ARBA00006276"/>
    </source>
</evidence>
<evidence type="ECO:0000259" key="22">
    <source>
        <dbReference type="PROSITE" id="PS50989"/>
    </source>
</evidence>
<feature type="binding site" evidence="20">
    <location>
        <position position="39"/>
    </location>
    <ligand>
        <name>Zn(2+)</name>
        <dbReference type="ChEBI" id="CHEBI:29105"/>
    </ligand>
</feature>
<comment type="similarity">
    <text evidence="4">In the N-terminal section; belongs to the AccD/PCCB family.</text>
</comment>
<feature type="binding site" evidence="20">
    <location>
        <position position="20"/>
    </location>
    <ligand>
        <name>Zn(2+)</name>
        <dbReference type="ChEBI" id="CHEBI:29105"/>
    </ligand>
</feature>
<evidence type="ECO:0000256" key="1">
    <source>
        <dbReference type="ARBA" id="ARBA00004496"/>
    </source>
</evidence>
<dbReference type="InterPro" id="IPR041010">
    <property type="entry name" value="Znf-ACC"/>
</dbReference>
<evidence type="ECO:0000256" key="9">
    <source>
        <dbReference type="ARBA" id="ARBA00022723"/>
    </source>
</evidence>
<dbReference type="GO" id="GO:0003989">
    <property type="term" value="F:acetyl-CoA carboxylase activity"/>
    <property type="evidence" value="ECO:0007669"/>
    <property type="project" value="InterPro"/>
</dbReference>
<evidence type="ECO:0000256" key="14">
    <source>
        <dbReference type="ARBA" id="ARBA00022840"/>
    </source>
</evidence>
<evidence type="ECO:0000256" key="12">
    <source>
        <dbReference type="ARBA" id="ARBA00022832"/>
    </source>
</evidence>
<comment type="subunit">
    <text evidence="5">Acetyl-CoA carboxylase is a heterotetramer composed of biotin carboxyl carrier protein (AccB), biotin carboxylase (AccC) and two subunits of ACCase subunit beta/alpha.</text>
</comment>
<comment type="subunit">
    <text evidence="19">Acetyl-CoA carboxylase is a heterohexamer composed of biotin carboxyl carrier protein (AccB), biotin carboxylase (AccC) and two subunits each of ACCase subunit alpha (AccA) and ACCase subunit beta (AccD).</text>
</comment>
<evidence type="ECO:0000256" key="11">
    <source>
        <dbReference type="ARBA" id="ARBA00022771"/>
    </source>
</evidence>
<accession>A0A2T0QAZ4</accession>
<keyword evidence="15 19" id="KW-0443">Lipid metabolism</keyword>
<name>A0A2T0QAZ4_9ACTN</name>
<evidence type="ECO:0000256" key="17">
    <source>
        <dbReference type="ARBA" id="ARBA00025280"/>
    </source>
</evidence>
<dbReference type="GO" id="GO:0006633">
    <property type="term" value="P:fatty acid biosynthetic process"/>
    <property type="evidence" value="ECO:0007669"/>
    <property type="project" value="UniProtKB-KW"/>
</dbReference>
<comment type="pathway">
    <text evidence="2 19">Lipid metabolism; malonyl-CoA biosynthesis; malonyl-CoA from acetyl-CoA: step 1/1.</text>
</comment>
<keyword evidence="10 19" id="KW-0547">Nucleotide-binding</keyword>
<evidence type="ECO:0000256" key="10">
    <source>
        <dbReference type="ARBA" id="ARBA00022741"/>
    </source>
</evidence>
<comment type="similarity">
    <text evidence="20">Belongs to the AccD/PCCB family.</text>
</comment>
<dbReference type="GO" id="GO:2001295">
    <property type="term" value="P:malonyl-CoA biosynthetic process"/>
    <property type="evidence" value="ECO:0007669"/>
    <property type="project" value="UniProtKB-UniRule"/>
</dbReference>
<dbReference type="PANTHER" id="PTHR42853:SF3">
    <property type="entry name" value="ACETYL-COENZYME A CARBOXYLASE CARBOXYL TRANSFERASE SUBUNIT ALPHA, CHLOROPLASTIC"/>
    <property type="match status" value="1"/>
</dbReference>
<dbReference type="GO" id="GO:0009317">
    <property type="term" value="C:acetyl-CoA carboxylase complex"/>
    <property type="evidence" value="ECO:0007669"/>
    <property type="project" value="InterPro"/>
</dbReference>
<keyword evidence="6 19" id="KW-0963">Cytoplasm</keyword>
<evidence type="ECO:0000259" key="21">
    <source>
        <dbReference type="PROSITE" id="PS50980"/>
    </source>
</evidence>
<evidence type="ECO:0000256" key="20">
    <source>
        <dbReference type="HAMAP-Rule" id="MF_01395"/>
    </source>
</evidence>
<evidence type="ECO:0000256" key="13">
    <source>
        <dbReference type="ARBA" id="ARBA00022833"/>
    </source>
</evidence>
<comment type="caution">
    <text evidence="23">The sequence shown here is derived from an EMBL/GenBank/DDBJ whole genome shotgun (WGS) entry which is preliminary data.</text>
</comment>
<comment type="subcellular location">
    <subcellularLocation>
        <location evidence="1 19">Cytoplasm</location>
    </subcellularLocation>
</comment>
<dbReference type="GO" id="GO:0005524">
    <property type="term" value="F:ATP binding"/>
    <property type="evidence" value="ECO:0007669"/>
    <property type="project" value="UniProtKB-KW"/>
</dbReference>
<evidence type="ECO:0000256" key="19">
    <source>
        <dbReference type="HAMAP-Rule" id="MF_00823"/>
    </source>
</evidence>